<accession>A0ABR7X1X1</accession>
<evidence type="ECO:0000313" key="2">
    <source>
        <dbReference type="Proteomes" id="UP000618754"/>
    </source>
</evidence>
<gene>
    <name evidence="1" type="ORF">IDJ75_04800</name>
</gene>
<dbReference type="EMBL" id="JACWMW010000001">
    <property type="protein sequence ID" value="MBD1384589.1"/>
    <property type="molecule type" value="Genomic_DNA"/>
</dbReference>
<sequence length="177" mass="20726">MMSTDQRDFAQVKTTELFITRQGWFKREYELTDGQFVYAKLRYRSNFKRDAIIELPQNSWTIKRKGWFNRTLLLNLGEDDTIGNIIPETWKRDFNLKLDDGFEATYLYKKLFSKSLVLTNGQLGDIFQITQKAFSIKQPFTVTIDLITKPDNMPPLPLLIMIGLHVILLRQQQAASQ</sequence>
<organism evidence="1 2">
    <name type="scientific">Mucilaginibacter rigui</name>
    <dbReference type="NCBI Taxonomy" id="534635"/>
    <lineage>
        <taxon>Bacteria</taxon>
        <taxon>Pseudomonadati</taxon>
        <taxon>Bacteroidota</taxon>
        <taxon>Sphingobacteriia</taxon>
        <taxon>Sphingobacteriales</taxon>
        <taxon>Sphingobacteriaceae</taxon>
        <taxon>Mucilaginibacter</taxon>
    </lineage>
</organism>
<protein>
    <recommendedName>
        <fullName evidence="3">DUF3108 domain-containing protein</fullName>
    </recommendedName>
</protein>
<dbReference type="Proteomes" id="UP000618754">
    <property type="component" value="Unassembled WGS sequence"/>
</dbReference>
<proteinExistence type="predicted"/>
<name>A0ABR7X1X1_9SPHI</name>
<reference evidence="1 2" key="1">
    <citation type="submission" date="2020-09" db="EMBL/GenBank/DDBJ databases">
        <title>Novel species of Mucilaginibacter isolated from a glacier on the Tibetan Plateau.</title>
        <authorList>
            <person name="Liu Q."/>
            <person name="Xin Y.-H."/>
        </authorList>
    </citation>
    <scope>NUCLEOTIDE SEQUENCE [LARGE SCALE GENOMIC DNA]</scope>
    <source>
        <strain evidence="1 2">CGMCC 1.13878</strain>
    </source>
</reference>
<keyword evidence="2" id="KW-1185">Reference proteome</keyword>
<comment type="caution">
    <text evidence="1">The sequence shown here is derived from an EMBL/GenBank/DDBJ whole genome shotgun (WGS) entry which is preliminary data.</text>
</comment>
<evidence type="ECO:0008006" key="3">
    <source>
        <dbReference type="Google" id="ProtNLM"/>
    </source>
</evidence>
<dbReference type="RefSeq" id="WP_191174451.1">
    <property type="nucleotide sequence ID" value="NZ_JACWMW010000001.1"/>
</dbReference>
<evidence type="ECO:0000313" key="1">
    <source>
        <dbReference type="EMBL" id="MBD1384589.1"/>
    </source>
</evidence>